<gene>
    <name evidence="1" type="ORF">SMN809_LOCUS78974</name>
</gene>
<reference evidence="1" key="1">
    <citation type="submission" date="2021-02" db="EMBL/GenBank/DDBJ databases">
        <authorList>
            <person name="Nowell W R."/>
        </authorList>
    </citation>
    <scope>NUCLEOTIDE SEQUENCE</scope>
</reference>
<feature type="non-terminal residue" evidence="1">
    <location>
        <position position="1"/>
    </location>
</feature>
<comment type="caution">
    <text evidence="1">The sequence shown here is derived from an EMBL/GenBank/DDBJ whole genome shotgun (WGS) entry which is preliminary data.</text>
</comment>
<organism evidence="1 2">
    <name type="scientific">Rotaria magnacalcarata</name>
    <dbReference type="NCBI Taxonomy" id="392030"/>
    <lineage>
        <taxon>Eukaryota</taxon>
        <taxon>Metazoa</taxon>
        <taxon>Spiralia</taxon>
        <taxon>Gnathifera</taxon>
        <taxon>Rotifera</taxon>
        <taxon>Eurotatoria</taxon>
        <taxon>Bdelloidea</taxon>
        <taxon>Philodinida</taxon>
        <taxon>Philodinidae</taxon>
        <taxon>Rotaria</taxon>
    </lineage>
</organism>
<sequence>PPLPLSNMAAHRHSTSISSTLRSVKKDIDNSSSQTYSAVYSCELVANLDTDQELFSQFRSSIKPRSVIKPRNSILMENQIFYLYTQNLVDCYALQSNNYPTVLLATADENRIQLLHADVSYL</sequence>
<protein>
    <submittedName>
        <fullName evidence="1">Uncharacterized protein</fullName>
    </submittedName>
</protein>
<name>A0A8S3J9J0_9BILA</name>
<evidence type="ECO:0000313" key="1">
    <source>
        <dbReference type="EMBL" id="CAF5213250.1"/>
    </source>
</evidence>
<evidence type="ECO:0000313" key="2">
    <source>
        <dbReference type="Proteomes" id="UP000676336"/>
    </source>
</evidence>
<dbReference type="Proteomes" id="UP000676336">
    <property type="component" value="Unassembled WGS sequence"/>
</dbReference>
<proteinExistence type="predicted"/>
<dbReference type="EMBL" id="CAJOBI010341289">
    <property type="protein sequence ID" value="CAF5213250.1"/>
    <property type="molecule type" value="Genomic_DNA"/>
</dbReference>
<dbReference type="AlphaFoldDB" id="A0A8S3J9J0"/>
<accession>A0A8S3J9J0</accession>